<feature type="transmembrane region" description="Helical" evidence="1">
    <location>
        <begin position="18"/>
        <end position="36"/>
    </location>
</feature>
<gene>
    <name evidence="2" type="ORF">LOD99_11053</name>
</gene>
<evidence type="ECO:0000313" key="3">
    <source>
        <dbReference type="Proteomes" id="UP001165289"/>
    </source>
</evidence>
<comment type="caution">
    <text evidence="2">The sequence shown here is derived from an EMBL/GenBank/DDBJ whole genome shotgun (WGS) entry which is preliminary data.</text>
</comment>
<dbReference type="EMBL" id="JAKMXF010000093">
    <property type="protein sequence ID" value="KAI6658364.1"/>
    <property type="molecule type" value="Genomic_DNA"/>
</dbReference>
<accession>A0AAV7KB39</accession>
<keyword evidence="3" id="KW-1185">Reference proteome</keyword>
<reference evidence="2 3" key="1">
    <citation type="journal article" date="2023" name="BMC Biol.">
        <title>The compact genome of the sponge Oopsacas minuta (Hexactinellida) is lacking key metazoan core genes.</title>
        <authorList>
            <person name="Santini S."/>
            <person name="Schenkelaars Q."/>
            <person name="Jourda C."/>
            <person name="Duchesne M."/>
            <person name="Belahbib H."/>
            <person name="Rocher C."/>
            <person name="Selva M."/>
            <person name="Riesgo A."/>
            <person name="Vervoort M."/>
            <person name="Leys S.P."/>
            <person name="Kodjabachian L."/>
            <person name="Le Bivic A."/>
            <person name="Borchiellini C."/>
            <person name="Claverie J.M."/>
            <person name="Renard E."/>
        </authorList>
    </citation>
    <scope>NUCLEOTIDE SEQUENCE [LARGE SCALE GENOMIC DNA]</scope>
    <source>
        <strain evidence="2">SPO-2</strain>
    </source>
</reference>
<keyword evidence="1" id="KW-1133">Transmembrane helix</keyword>
<feature type="transmembrane region" description="Helical" evidence="1">
    <location>
        <begin position="83"/>
        <end position="101"/>
    </location>
</feature>
<proteinExistence type="predicted"/>
<feature type="transmembrane region" description="Helical" evidence="1">
    <location>
        <begin position="42"/>
        <end position="62"/>
    </location>
</feature>
<keyword evidence="1" id="KW-0812">Transmembrane</keyword>
<dbReference type="AlphaFoldDB" id="A0AAV7KB39"/>
<name>A0AAV7KB39_9METZ</name>
<feature type="transmembrane region" description="Helical" evidence="1">
    <location>
        <begin position="138"/>
        <end position="156"/>
    </location>
</feature>
<dbReference type="SUPFAM" id="SSF103473">
    <property type="entry name" value="MFS general substrate transporter"/>
    <property type="match status" value="1"/>
</dbReference>
<organism evidence="2 3">
    <name type="scientific">Oopsacas minuta</name>
    <dbReference type="NCBI Taxonomy" id="111878"/>
    <lineage>
        <taxon>Eukaryota</taxon>
        <taxon>Metazoa</taxon>
        <taxon>Porifera</taxon>
        <taxon>Hexactinellida</taxon>
        <taxon>Hexasterophora</taxon>
        <taxon>Lyssacinosida</taxon>
        <taxon>Leucopsacidae</taxon>
        <taxon>Oopsacas</taxon>
    </lineage>
</organism>
<evidence type="ECO:0000313" key="2">
    <source>
        <dbReference type="EMBL" id="KAI6658364.1"/>
    </source>
</evidence>
<keyword evidence="1" id="KW-0472">Membrane</keyword>
<protein>
    <submittedName>
        <fullName evidence="2">Uncharacterized protein</fullName>
    </submittedName>
</protein>
<dbReference type="InterPro" id="IPR036259">
    <property type="entry name" value="MFS_trans_sf"/>
</dbReference>
<sequence length="200" mass="22183">MAEISAPILVQFGLDQKLLVTLYCVIGVTGYILIVIANSDVYVIIGVALVGYQTGIAMIAGMTHITEVSLDNQRKVMSGGFGFSIRIGLFIVYFAGIWLSFRWFAVFGLFQLGGHEAMVAFSSHILENQQAMDPKVASLFYPIFLIIGAIVCILMSNDLCTEFTSSEYFHYKVYIADKYKRKDAMSNDYLLKANIAVVTI</sequence>
<dbReference type="Proteomes" id="UP001165289">
    <property type="component" value="Unassembled WGS sequence"/>
</dbReference>
<evidence type="ECO:0000256" key="1">
    <source>
        <dbReference type="SAM" id="Phobius"/>
    </source>
</evidence>